<evidence type="ECO:0000256" key="1">
    <source>
        <dbReference type="SAM" id="Coils"/>
    </source>
</evidence>
<dbReference type="EMBL" id="UINC01094142">
    <property type="protein sequence ID" value="SVC49129.1"/>
    <property type="molecule type" value="Genomic_DNA"/>
</dbReference>
<gene>
    <name evidence="2" type="ORF">METZ01_LOCUS301983</name>
</gene>
<keyword evidence="1" id="KW-0175">Coiled coil</keyword>
<sequence>MMDSDRNLKAQQILKKHINKLGSIYEKNEAEQKILDQKINNLKAELGILKNKGKDSAETYSIHRNKYI</sequence>
<accession>A0A382MJW2</accession>
<organism evidence="2">
    <name type="scientific">marine metagenome</name>
    <dbReference type="NCBI Taxonomy" id="408172"/>
    <lineage>
        <taxon>unclassified sequences</taxon>
        <taxon>metagenomes</taxon>
        <taxon>ecological metagenomes</taxon>
    </lineage>
</organism>
<protein>
    <submittedName>
        <fullName evidence="2">Uncharacterized protein</fullName>
    </submittedName>
</protein>
<dbReference type="AlphaFoldDB" id="A0A382MJW2"/>
<name>A0A382MJW2_9ZZZZ</name>
<proteinExistence type="predicted"/>
<reference evidence="2" key="1">
    <citation type="submission" date="2018-05" db="EMBL/GenBank/DDBJ databases">
        <authorList>
            <person name="Lanie J.A."/>
            <person name="Ng W.-L."/>
            <person name="Kazmierczak K.M."/>
            <person name="Andrzejewski T.M."/>
            <person name="Davidsen T.M."/>
            <person name="Wayne K.J."/>
            <person name="Tettelin H."/>
            <person name="Glass J.I."/>
            <person name="Rusch D."/>
            <person name="Podicherti R."/>
            <person name="Tsui H.-C.T."/>
            <person name="Winkler M.E."/>
        </authorList>
    </citation>
    <scope>NUCLEOTIDE SEQUENCE</scope>
</reference>
<feature type="coiled-coil region" evidence="1">
    <location>
        <begin position="25"/>
        <end position="52"/>
    </location>
</feature>
<feature type="non-terminal residue" evidence="2">
    <location>
        <position position="68"/>
    </location>
</feature>
<evidence type="ECO:0000313" key="2">
    <source>
        <dbReference type="EMBL" id="SVC49129.1"/>
    </source>
</evidence>